<name>A0A1B0TR55_9CAUD</name>
<accession>A0A1B0TR55</accession>
<dbReference type="Pfam" id="PF12961">
    <property type="entry name" value="DUF3850"/>
    <property type="match status" value="1"/>
</dbReference>
<keyword evidence="3" id="KW-1185">Reference proteome</keyword>
<feature type="domain" description="DUF3850" evidence="1">
    <location>
        <begin position="3"/>
        <end position="73"/>
    </location>
</feature>
<dbReference type="OrthoDB" id="20998at10239"/>
<dbReference type="EMBL" id="KT990215">
    <property type="protein sequence ID" value="ALP47808.1"/>
    <property type="molecule type" value="Genomic_DNA"/>
</dbReference>
<evidence type="ECO:0000259" key="1">
    <source>
        <dbReference type="Pfam" id="PF12961"/>
    </source>
</evidence>
<proteinExistence type="predicted"/>
<protein>
    <recommendedName>
        <fullName evidence="1">DUF3850 domain-containing protein</fullName>
    </recommendedName>
</protein>
<dbReference type="InterPro" id="IPR039440">
    <property type="entry name" value="DUF3850"/>
</dbReference>
<dbReference type="InterPro" id="IPR015947">
    <property type="entry name" value="PUA-like_sf"/>
</dbReference>
<dbReference type="RefSeq" id="YP_009324977.1">
    <property type="nucleotide sequence ID" value="NC_031943.1"/>
</dbReference>
<dbReference type="Proteomes" id="UP000204484">
    <property type="component" value="Segment"/>
</dbReference>
<dbReference type="KEGG" id="vg:30309940"/>
<reference evidence="3" key="1">
    <citation type="submission" date="2015-11" db="EMBL/GenBank/DDBJ databases">
        <authorList>
            <person name="Alasiri N."/>
            <person name="Anany H."/>
            <person name="Kropinski A.M."/>
            <person name="Griffiths M.W."/>
        </authorList>
    </citation>
    <scope>NUCLEOTIDE SEQUENCE [LARGE SCALE GENOMIC DNA]</scope>
</reference>
<dbReference type="GeneID" id="30309940"/>
<organism evidence="2 3">
    <name type="scientific">Escherichia phage GA2A</name>
    <dbReference type="NCBI Taxonomy" id="1755695"/>
    <lineage>
        <taxon>Viruses</taxon>
        <taxon>Duplodnaviria</taxon>
        <taxon>Heunggongvirae</taxon>
        <taxon>Uroviricota</taxon>
        <taxon>Caudoviricetes</taxon>
        <taxon>Autographivirales</taxon>
        <taxon>Autotranscriptaviridae</taxon>
        <taxon>Studiervirinae</taxon>
        <taxon>Kayfunavirus</taxon>
        <taxon>Kayfunavirus GA2A</taxon>
    </lineage>
</organism>
<dbReference type="Gene3D" id="2.30.130.30">
    <property type="entry name" value="Hypothetical protein"/>
    <property type="match status" value="1"/>
</dbReference>
<evidence type="ECO:0000313" key="3">
    <source>
        <dbReference type="Proteomes" id="UP000204484"/>
    </source>
</evidence>
<sequence length="75" mass="8424">MATHNLKINREFFGPVKLGLKTAELRLNDRDYKVGDWLILNEYDNGYTGQQVARKVVHVADVGSIAPGYVLMSCI</sequence>
<gene>
    <name evidence="2" type="ORF">GA2A_41</name>
</gene>
<dbReference type="SUPFAM" id="SSF88697">
    <property type="entry name" value="PUA domain-like"/>
    <property type="match status" value="1"/>
</dbReference>
<evidence type="ECO:0000313" key="2">
    <source>
        <dbReference type="EMBL" id="ALP47808.1"/>
    </source>
</evidence>